<dbReference type="Gene3D" id="3.20.20.240">
    <property type="entry name" value="Methylmalonyl-CoA mutase"/>
    <property type="match status" value="1"/>
</dbReference>
<proteinExistence type="inferred from homology"/>
<organism evidence="9 11">
    <name type="scientific">Streptomyces nodosus</name>
    <dbReference type="NCBI Taxonomy" id="40318"/>
    <lineage>
        <taxon>Bacteria</taxon>
        <taxon>Bacillati</taxon>
        <taxon>Actinomycetota</taxon>
        <taxon>Actinomycetes</taxon>
        <taxon>Kitasatosporales</taxon>
        <taxon>Streptomycetaceae</taxon>
        <taxon>Streptomyces</taxon>
    </lineage>
</organism>
<dbReference type="GO" id="GO:0004494">
    <property type="term" value="F:methylmalonyl-CoA mutase activity"/>
    <property type="evidence" value="ECO:0007669"/>
    <property type="project" value="UniProtKB-EC"/>
</dbReference>
<evidence type="ECO:0000256" key="6">
    <source>
        <dbReference type="ARBA" id="ARBA00023235"/>
    </source>
</evidence>
<evidence type="ECO:0000256" key="3">
    <source>
        <dbReference type="ARBA" id="ARBA00011870"/>
    </source>
</evidence>
<reference evidence="11" key="1">
    <citation type="submission" date="2014-09" db="EMBL/GenBank/DDBJ databases">
        <title>Sequence of the Streptomyces nodosus genome.</title>
        <authorList>
            <person name="Sweeney P."/>
            <person name="Stephens N."/>
            <person name="Murphy C."/>
            <person name="Caffrey P."/>
        </authorList>
    </citation>
    <scope>NUCLEOTIDE SEQUENCE [LARGE SCALE GENOMIC DNA]</scope>
    <source>
        <strain evidence="11">ATCC 14899</strain>
    </source>
</reference>
<dbReference type="RefSeq" id="WP_043445075.1">
    <property type="nucleotide sequence ID" value="NZ_CP009313.1"/>
</dbReference>
<dbReference type="GO" id="GO:0046872">
    <property type="term" value="F:metal ion binding"/>
    <property type="evidence" value="ECO:0007669"/>
    <property type="project" value="UniProtKB-KW"/>
</dbReference>
<dbReference type="InterPro" id="IPR006098">
    <property type="entry name" value="MMCoA_mutase_a_cat"/>
</dbReference>
<dbReference type="OrthoDB" id="9762378at2"/>
<dbReference type="EMBL" id="CP023747">
    <property type="protein sequence ID" value="QEV41734.1"/>
    <property type="molecule type" value="Genomic_DNA"/>
</dbReference>
<accession>A0A0B5DRL5</accession>
<keyword evidence="4" id="KW-0846">Cobalamin</keyword>
<dbReference type="STRING" id="40318.SNOD_26810"/>
<comment type="subunit">
    <text evidence="3">Heterodimer of an alpha and a beta chain.</text>
</comment>
<sequence>MTERQPQARREKDRPWLMRTYAGHSTAEASNELYRRNLAKGQTGLSVAFDLPTQTGYDPDHVLARGEVGRVGVPVSHLGDMRRLFEDIPLERMNTSMTINATAMWLLALYQVVAEEQGADITELQGTTQNDIVKEYLSRGTHVFPPGPSLRLTTDMIAYTVSHLPRWNPINICSYHLQEAGATPVQEIAYALSTAIAVLDAVRDSGQVPQERMGDVVGRISFFVNAGVRFIEEMCKMRAFGRIWDTLTRERYGIENPRHRRFRYGVQVNSLGLTEAQPENNVQRIVLEMLAVTLSKDARARAVQLPAWNEALGLPRPWDQQWSLRIQQVLAHESDLLEYDDIFEGSTVVEAEVGRLVEESLAEIERIQEMGGALAAVESGYLKSQLVASHAERRARIESGQEKIVGVNVFETTEPNPLTADLDTAIQTVDPAVEERVVEALRNWRDTRYQPPFNHPRPCKALERLKEAAESTENLMEATLDCARAGVTTGEWARALREVFGEYRAPTGVSSAPVAMTAEEGTALARVRRKVELTARDLGVGKLRFLVGKPGLDGHSNGAEQIAVRARDAGFEVVYQGIRLTPEQIVDAALAEDVHAVGLSILSGSHARLVPDVLERLREAGAADIPVIAGGIIPTGDAAQLRAAGVAAVFTPKDFDITGIIGRIVDEIRTANKLEPLEVPA</sequence>
<dbReference type="Gene3D" id="3.40.50.280">
    <property type="entry name" value="Cobalamin-binding domain"/>
    <property type="match status" value="1"/>
</dbReference>
<dbReference type="InterPro" id="IPR036724">
    <property type="entry name" value="Cobalamin-bd_sf"/>
</dbReference>
<comment type="cofactor">
    <cofactor evidence="1">
        <name>adenosylcob(III)alamin</name>
        <dbReference type="ChEBI" id="CHEBI:18408"/>
    </cofactor>
</comment>
<evidence type="ECO:0000256" key="4">
    <source>
        <dbReference type="ARBA" id="ARBA00022628"/>
    </source>
</evidence>
<name>A0A0B5DRL5_9ACTN</name>
<dbReference type="InterPro" id="IPR006159">
    <property type="entry name" value="Acid_CoA_mut_C"/>
</dbReference>
<evidence type="ECO:0000313" key="11">
    <source>
        <dbReference type="Proteomes" id="UP000031526"/>
    </source>
</evidence>
<dbReference type="InterPro" id="IPR006099">
    <property type="entry name" value="MeMalonylCoA_mutase_a/b_cat"/>
</dbReference>
<evidence type="ECO:0000313" key="10">
    <source>
        <dbReference type="EMBL" id="QEV41734.1"/>
    </source>
</evidence>
<dbReference type="KEGG" id="snq:CP978_27095"/>
<evidence type="ECO:0000256" key="1">
    <source>
        <dbReference type="ARBA" id="ARBA00001922"/>
    </source>
</evidence>
<dbReference type="EMBL" id="CP009313">
    <property type="protein sequence ID" value="AJE43231.1"/>
    <property type="molecule type" value="Genomic_DNA"/>
</dbReference>
<comment type="similarity">
    <text evidence="2">Belongs to the methylmalonyl-CoA mutase family.</text>
</comment>
<evidence type="ECO:0000313" key="12">
    <source>
        <dbReference type="Proteomes" id="UP000325763"/>
    </source>
</evidence>
<protein>
    <submittedName>
        <fullName evidence="9">Protein meaA</fullName>
    </submittedName>
</protein>
<gene>
    <name evidence="10" type="ORF">CP978_27095</name>
    <name evidence="9" type="ORF">SNOD_26810</name>
</gene>
<reference evidence="9 11" key="2">
    <citation type="journal article" date="2016" name="Appl. Microbiol. Biotechnol.">
        <title>Exploiting the genome sequence of Streptomyces nodosus for enhanced antibiotic production.</title>
        <authorList>
            <person name="Sweeney P."/>
            <person name="Murphy C.D."/>
            <person name="Caffrey P."/>
        </authorList>
    </citation>
    <scope>NUCLEOTIDE SEQUENCE [LARGE SCALE GENOMIC DNA]</scope>
    <source>
        <strain evidence="9 11">ATCC 14899</strain>
    </source>
</reference>
<dbReference type="InterPro" id="IPR016176">
    <property type="entry name" value="Cbl-dep_enz_cat"/>
</dbReference>
<dbReference type="GO" id="GO:0031419">
    <property type="term" value="F:cobalamin binding"/>
    <property type="evidence" value="ECO:0007669"/>
    <property type="project" value="UniProtKB-KW"/>
</dbReference>
<dbReference type="SUPFAM" id="SSF52242">
    <property type="entry name" value="Cobalamin (vitamin B12)-binding domain"/>
    <property type="match status" value="1"/>
</dbReference>
<evidence type="ECO:0000313" key="9">
    <source>
        <dbReference type="EMBL" id="AJE43231.1"/>
    </source>
</evidence>
<dbReference type="PANTHER" id="PTHR48101">
    <property type="entry name" value="METHYLMALONYL-COA MUTASE, MITOCHONDRIAL-RELATED"/>
    <property type="match status" value="1"/>
</dbReference>
<dbReference type="NCBIfam" id="TIGR00641">
    <property type="entry name" value="acid_CoA_mut_N"/>
    <property type="match status" value="1"/>
</dbReference>
<reference evidence="10 12" key="3">
    <citation type="submission" date="2017-09" db="EMBL/GenBank/DDBJ databases">
        <title>Streptomyces genome completion.</title>
        <authorList>
            <person name="Lee N."/>
            <person name="Cho B.-K."/>
        </authorList>
    </citation>
    <scope>NUCLEOTIDE SEQUENCE [LARGE SCALE GENOMIC DNA]</scope>
    <source>
        <strain evidence="10 12">ATCC 14899</strain>
    </source>
</reference>
<evidence type="ECO:0000256" key="7">
    <source>
        <dbReference type="ARBA" id="ARBA00023285"/>
    </source>
</evidence>
<evidence type="ECO:0000256" key="2">
    <source>
        <dbReference type="ARBA" id="ARBA00008465"/>
    </source>
</evidence>
<dbReference type="Proteomes" id="UP000031526">
    <property type="component" value="Chromosome"/>
</dbReference>
<keyword evidence="5" id="KW-0479">Metal-binding</keyword>
<dbReference type="Proteomes" id="UP000325763">
    <property type="component" value="Chromosome"/>
</dbReference>
<keyword evidence="6" id="KW-0413">Isomerase</keyword>
<keyword evidence="7" id="KW-0170">Cobalt</keyword>
<dbReference type="HOGENOM" id="CLU_009523_4_0_11"/>
<dbReference type="Pfam" id="PF02310">
    <property type="entry name" value="B12-binding"/>
    <property type="match status" value="1"/>
</dbReference>
<feature type="domain" description="B12-binding" evidence="8">
    <location>
        <begin position="542"/>
        <end position="671"/>
    </location>
</feature>
<evidence type="ECO:0000259" key="8">
    <source>
        <dbReference type="PROSITE" id="PS51332"/>
    </source>
</evidence>
<dbReference type="PANTHER" id="PTHR48101:SF3">
    <property type="entry name" value="COENZYME B12-DEPENDENT MUTASE"/>
    <property type="match status" value="1"/>
</dbReference>
<dbReference type="PROSITE" id="PS51332">
    <property type="entry name" value="B12_BINDING"/>
    <property type="match status" value="1"/>
</dbReference>
<keyword evidence="11" id="KW-1185">Reference proteome</keyword>
<dbReference type="SUPFAM" id="SSF51703">
    <property type="entry name" value="Cobalamin (vitamin B12)-dependent enzymes"/>
    <property type="match status" value="1"/>
</dbReference>
<evidence type="ECO:0000256" key="5">
    <source>
        <dbReference type="ARBA" id="ARBA00022723"/>
    </source>
</evidence>
<dbReference type="CDD" id="cd02071">
    <property type="entry name" value="MM_CoA_mut_B12_BD"/>
    <property type="match status" value="1"/>
</dbReference>
<dbReference type="NCBIfam" id="TIGR00640">
    <property type="entry name" value="acid_CoA_mut_C"/>
    <property type="match status" value="1"/>
</dbReference>
<dbReference type="Pfam" id="PF01642">
    <property type="entry name" value="MM_CoA_mutase"/>
    <property type="match status" value="1"/>
</dbReference>
<dbReference type="AlphaFoldDB" id="A0A0B5DRL5"/>
<dbReference type="InterPro" id="IPR006158">
    <property type="entry name" value="Cobalamin-bd"/>
</dbReference>